<feature type="compositionally biased region" description="Basic and acidic residues" evidence="1">
    <location>
        <begin position="308"/>
        <end position="319"/>
    </location>
</feature>
<proteinExistence type="predicted"/>
<dbReference type="Gene3D" id="3.30.710.10">
    <property type="entry name" value="Potassium Channel Kv1.1, Chain A"/>
    <property type="match status" value="1"/>
</dbReference>
<protein>
    <submittedName>
        <fullName evidence="4">Ectoderm-neural cortex protein 1</fullName>
    </submittedName>
</protein>
<feature type="region of interest" description="Disordered" evidence="1">
    <location>
        <begin position="353"/>
        <end position="384"/>
    </location>
</feature>
<dbReference type="InterPro" id="IPR000210">
    <property type="entry name" value="BTB/POZ_dom"/>
</dbReference>
<keyword evidence="5" id="KW-1185">Reference proteome</keyword>
<feature type="compositionally biased region" description="Polar residues" evidence="1">
    <location>
        <begin position="1"/>
        <end position="12"/>
    </location>
</feature>
<feature type="region of interest" description="Disordered" evidence="1">
    <location>
        <begin position="194"/>
        <end position="239"/>
    </location>
</feature>
<dbReference type="PANTHER" id="PTHR22667">
    <property type="entry name" value="AT01380P-RELATED"/>
    <property type="match status" value="1"/>
</dbReference>
<dbReference type="SMART" id="SM00875">
    <property type="entry name" value="BACK"/>
    <property type="match status" value="1"/>
</dbReference>
<feature type="region of interest" description="Disordered" evidence="1">
    <location>
        <begin position="838"/>
        <end position="920"/>
    </location>
</feature>
<dbReference type="AlphaFoldDB" id="A0A226E6U4"/>
<comment type="caution">
    <text evidence="4">The sequence shown here is derived from an EMBL/GenBank/DDBJ whole genome shotgun (WGS) entry which is preliminary data.</text>
</comment>
<evidence type="ECO:0000313" key="4">
    <source>
        <dbReference type="EMBL" id="OXA52316.1"/>
    </source>
</evidence>
<accession>A0A226E6U4</accession>
<feature type="compositionally biased region" description="Basic and acidic residues" evidence="1">
    <location>
        <begin position="907"/>
        <end position="920"/>
    </location>
</feature>
<feature type="region of interest" description="Disordered" evidence="1">
    <location>
        <begin position="781"/>
        <end position="802"/>
    </location>
</feature>
<dbReference type="SUPFAM" id="SSF54695">
    <property type="entry name" value="POZ domain"/>
    <property type="match status" value="1"/>
</dbReference>
<evidence type="ECO:0000259" key="3">
    <source>
        <dbReference type="SMART" id="SM00875"/>
    </source>
</evidence>
<dbReference type="Gene3D" id="1.25.40.420">
    <property type="match status" value="1"/>
</dbReference>
<dbReference type="STRING" id="158441.A0A226E6U4"/>
<dbReference type="OrthoDB" id="6350321at2759"/>
<sequence>MEKSQKSTTPSKIPTKASGIPRPRSKSGDRTAGTRSKSFSETRSKSAPRETSDMSARRYHEQASSQENDDDRQNHRYDSQVPQDNVRESPRYDANNYSNLPNNIPRYQGVISSKVRQGILTSQQVPQVCGNSKSAFSGMFRNGAPKDFRSLIGGGHMMKEMDQPPLEDIASMFQRPNTVIPSLRYPSALPSMTSPSGGWGRAEGSPSNEHSMISGYGKDPGWSNPAGVKELQPIMSPNNNSTVGFKNSYSTAEELDNILAKYKNLPQQQQQIPPREQQSYQIYQAMIHTNYPHHLEDSQKGNTTEGGHYSRENHEKKSSKQFDLIAKHRTESNHHPKDNLGVFGLPLDSHKQQKLNSLKDESSNKTGKGHHPQTKHTNHNHRFPFRETLDGDLLVHRDQVAFESKTVSVLISDPDKIWTGRTEKIHDPRHQEQLINEVEEVIHKGLNRYYDIESYPLETEHGKQRAVDNINLEFGAIGLRRNEYLEKEVVIMKYSDAKTGTEKLMSDIHHRLRSGRHADTHVVIGEKVYPCHSVALEVVSKFFDNLTRPKETLRRVELPESEVPSTVFPTLMDWIFQNDHGRSVVMNKGNVVPLFSCGKYLDISELKSQCVNYLQEKVETNDRHLMTLWEEVKKRPNCQELMVVISAKAALSFQHIFKEKKFLNLDVGELVMLLSSDDIVIESELDVFDTAVQWLLHNWEGRKVVTNEVIHTVRFGLLTPLQLTQIAHSPELAKGTTVPHEYPELLAYGSVKAMIDDGLAYSIVFESYKAQPEEIRKWVDSTGIKAPRQRNHTSPTGRGKTFVIPHDINATGKKINGGLDLRPSYTVLTTDHHLLDNTLSTTNASSSPRPNKRSEIFENSVSESERRERHRSGETKMESVAESLGRPIKDEDIQSFSPSTMGRPRSSSRDHDYKYHEYKI</sequence>
<feature type="region of interest" description="Disordered" evidence="1">
    <location>
        <begin position="1"/>
        <end position="104"/>
    </location>
</feature>
<name>A0A226E6U4_FOLCA</name>
<dbReference type="InterPro" id="IPR011705">
    <property type="entry name" value="BACK"/>
</dbReference>
<feature type="domain" description="BTB" evidence="2">
    <location>
        <begin position="518"/>
        <end position="618"/>
    </location>
</feature>
<organism evidence="4 5">
    <name type="scientific">Folsomia candida</name>
    <name type="common">Springtail</name>
    <dbReference type="NCBI Taxonomy" id="158441"/>
    <lineage>
        <taxon>Eukaryota</taxon>
        <taxon>Metazoa</taxon>
        <taxon>Ecdysozoa</taxon>
        <taxon>Arthropoda</taxon>
        <taxon>Hexapoda</taxon>
        <taxon>Collembola</taxon>
        <taxon>Entomobryomorpha</taxon>
        <taxon>Isotomoidea</taxon>
        <taxon>Isotomidae</taxon>
        <taxon>Proisotominae</taxon>
        <taxon>Folsomia</taxon>
    </lineage>
</organism>
<evidence type="ECO:0000256" key="1">
    <source>
        <dbReference type="SAM" id="MobiDB-lite"/>
    </source>
</evidence>
<dbReference type="PANTHER" id="PTHR22667:SF0">
    <property type="entry name" value="AT01380P-RELATED"/>
    <property type="match status" value="1"/>
</dbReference>
<dbReference type="EMBL" id="LNIX01000007">
    <property type="protein sequence ID" value="OXA52316.1"/>
    <property type="molecule type" value="Genomic_DNA"/>
</dbReference>
<dbReference type="Pfam" id="PF00651">
    <property type="entry name" value="BTB"/>
    <property type="match status" value="1"/>
</dbReference>
<feature type="compositionally biased region" description="Basic and acidic residues" evidence="1">
    <location>
        <begin position="38"/>
        <end position="61"/>
    </location>
</feature>
<dbReference type="Proteomes" id="UP000198287">
    <property type="component" value="Unassembled WGS sequence"/>
</dbReference>
<gene>
    <name evidence="4" type="ORF">Fcan01_13135</name>
</gene>
<feature type="domain" description="BACK" evidence="3">
    <location>
        <begin position="627"/>
        <end position="727"/>
    </location>
</feature>
<dbReference type="Pfam" id="PF07707">
    <property type="entry name" value="BACK"/>
    <property type="match status" value="1"/>
</dbReference>
<dbReference type="InterPro" id="IPR011333">
    <property type="entry name" value="SKP1/BTB/POZ_sf"/>
</dbReference>
<evidence type="ECO:0000259" key="2">
    <source>
        <dbReference type="SMART" id="SM00225"/>
    </source>
</evidence>
<evidence type="ECO:0000313" key="5">
    <source>
        <dbReference type="Proteomes" id="UP000198287"/>
    </source>
</evidence>
<dbReference type="SMART" id="SM00225">
    <property type="entry name" value="BTB"/>
    <property type="match status" value="1"/>
</dbReference>
<reference evidence="4 5" key="1">
    <citation type="submission" date="2015-12" db="EMBL/GenBank/DDBJ databases">
        <title>The genome of Folsomia candida.</title>
        <authorList>
            <person name="Faddeeva A."/>
            <person name="Derks M.F."/>
            <person name="Anvar Y."/>
            <person name="Smit S."/>
            <person name="Van Straalen N."/>
            <person name="Roelofs D."/>
        </authorList>
    </citation>
    <scope>NUCLEOTIDE SEQUENCE [LARGE SCALE GENOMIC DNA]</scope>
    <source>
        <strain evidence="4 5">VU population</strain>
        <tissue evidence="4">Whole body</tissue>
    </source>
</reference>
<feature type="compositionally biased region" description="Basic residues" evidence="1">
    <location>
        <begin position="367"/>
        <end position="383"/>
    </location>
</feature>
<feature type="region of interest" description="Disordered" evidence="1">
    <location>
        <begin position="293"/>
        <end position="319"/>
    </location>
</feature>
<feature type="compositionally biased region" description="Basic and acidic residues" evidence="1">
    <location>
        <begin position="863"/>
        <end position="879"/>
    </location>
</feature>